<dbReference type="PROSITE" id="PS50893">
    <property type="entry name" value="ABC_TRANSPORTER_2"/>
    <property type="match status" value="1"/>
</dbReference>
<sequence>MRAIYQNEVAECGYACLAMVLSHFGRATEVRELQAHRPISANGLTLMDLYDVATEFGLAVQPYQFDASHLTEIKRGAILHFGGAHFVVFEKLGRGYVQVIDPASGRRRVSMQTFVNNVSGYMLECSPTPALPRLRERSRVPAALERVRLLNPQLRAQILKVMFIALGSQSAILAMPYLGNLVLDNVVAADNLNLLNVLIVTFSVIFMVGALSQYTQGYLVELAHGLVQMNMAEGLMAHLLRNPLSYFEKRHVGDLFARIKAQDEISAFCTRTFISLGIDIAVGMLALALMLIQSRLLTAIAVGLFLLYAAISLLLFSRMRDTHALVLEETARCDDTIFETIRAASLIKLSQGEVRRTAMFMAKYRAFIAATVHSSRLSSVRDAILKLVSYVETLAITWFAARLMLGGVISVGVFYSFLIYKSLLSERFARSINAAFEYFMLSVPVSRVGDIVDCEPERYTPASDTLKTVEVQTFQQIDVRDVTFRYGISDQPVLMRANITIRKGDKIVITGPSGSGKSTLFKLLAAAEPIQEGEITLNGIAWPNLTVDEIRRHAVHMRQGDLILHGSIADNISLFAGSADEARIHALLDEVGLLADVMRLPMRTRTIVSDTIANISAGQRQRLLLARALYQQRELLLLDEPTSNLDPASVQRVVALLQRLNRTVVVITHDMSLAAAFDTCYRLVDGELLREIRQPETYRGVLNDHVADHE</sequence>
<dbReference type="InterPro" id="IPR005074">
    <property type="entry name" value="Peptidase_C39"/>
</dbReference>
<evidence type="ECO:0000256" key="1">
    <source>
        <dbReference type="ARBA" id="ARBA00004651"/>
    </source>
</evidence>
<dbReference type="GO" id="GO:0005886">
    <property type="term" value="C:plasma membrane"/>
    <property type="evidence" value="ECO:0007669"/>
    <property type="project" value="UniProtKB-SubCell"/>
</dbReference>
<dbReference type="Proteomes" id="UP000184693">
    <property type="component" value="Unassembled WGS sequence"/>
</dbReference>
<gene>
    <name evidence="14" type="ORF">SAMN05444168_1517</name>
</gene>
<dbReference type="InterPro" id="IPR027417">
    <property type="entry name" value="P-loop_NTPase"/>
</dbReference>
<feature type="domain" description="ABC transporter" evidence="11">
    <location>
        <begin position="477"/>
        <end position="710"/>
    </location>
</feature>
<evidence type="ECO:0000256" key="7">
    <source>
        <dbReference type="ARBA" id="ARBA00022840"/>
    </source>
</evidence>
<proteinExistence type="predicted"/>
<dbReference type="SMART" id="SM00382">
    <property type="entry name" value="AAA"/>
    <property type="match status" value="1"/>
</dbReference>
<dbReference type="PROSITE" id="PS50990">
    <property type="entry name" value="PEPTIDASE_C39"/>
    <property type="match status" value="1"/>
</dbReference>
<comment type="subcellular location">
    <subcellularLocation>
        <location evidence="1">Cell membrane</location>
        <topology evidence="1">Multi-pass membrane protein</topology>
    </subcellularLocation>
</comment>
<dbReference type="GO" id="GO:0005524">
    <property type="term" value="F:ATP binding"/>
    <property type="evidence" value="ECO:0007669"/>
    <property type="project" value="UniProtKB-KW"/>
</dbReference>
<feature type="domain" description="ABC transmembrane type-1" evidence="12">
    <location>
        <begin position="161"/>
        <end position="420"/>
    </location>
</feature>
<dbReference type="InterPro" id="IPR003439">
    <property type="entry name" value="ABC_transporter-like_ATP-bd"/>
</dbReference>
<protein>
    <submittedName>
        <fullName evidence="14">ATP-binding cassette, subfamily B, RaxB</fullName>
    </submittedName>
</protein>
<evidence type="ECO:0000313" key="15">
    <source>
        <dbReference type="Proteomes" id="UP000184693"/>
    </source>
</evidence>
<dbReference type="Pfam" id="PF03412">
    <property type="entry name" value="Peptidase_C39"/>
    <property type="match status" value="1"/>
</dbReference>
<evidence type="ECO:0000256" key="5">
    <source>
        <dbReference type="ARBA" id="ARBA00022741"/>
    </source>
</evidence>
<dbReference type="GO" id="GO:0006508">
    <property type="term" value="P:proteolysis"/>
    <property type="evidence" value="ECO:0007669"/>
    <property type="project" value="InterPro"/>
</dbReference>
<keyword evidence="4 10" id="KW-0812">Transmembrane</keyword>
<dbReference type="GO" id="GO:0015421">
    <property type="term" value="F:ABC-type oligopeptide transporter activity"/>
    <property type="evidence" value="ECO:0007669"/>
    <property type="project" value="TreeGrafter"/>
</dbReference>
<evidence type="ECO:0000256" key="2">
    <source>
        <dbReference type="ARBA" id="ARBA00022475"/>
    </source>
</evidence>
<evidence type="ECO:0000259" key="13">
    <source>
        <dbReference type="PROSITE" id="PS50990"/>
    </source>
</evidence>
<keyword evidence="9 10" id="KW-0472">Membrane</keyword>
<evidence type="ECO:0000256" key="3">
    <source>
        <dbReference type="ARBA" id="ARBA00022519"/>
    </source>
</evidence>
<dbReference type="Gene3D" id="3.40.50.300">
    <property type="entry name" value="P-loop containing nucleotide triphosphate hydrolases"/>
    <property type="match status" value="1"/>
</dbReference>
<dbReference type="InterPro" id="IPR003593">
    <property type="entry name" value="AAA+_ATPase"/>
</dbReference>
<dbReference type="PROSITE" id="PS50929">
    <property type="entry name" value="ABC_TM1F"/>
    <property type="match status" value="1"/>
</dbReference>
<evidence type="ECO:0000256" key="8">
    <source>
        <dbReference type="ARBA" id="ARBA00022989"/>
    </source>
</evidence>
<feature type="transmembrane region" description="Helical" evidence="10">
    <location>
        <begin position="191"/>
        <end position="211"/>
    </location>
</feature>
<dbReference type="AlphaFoldDB" id="A0A1N6FFA3"/>
<dbReference type="GO" id="GO:0008233">
    <property type="term" value="F:peptidase activity"/>
    <property type="evidence" value="ECO:0007669"/>
    <property type="project" value="InterPro"/>
</dbReference>
<dbReference type="InterPro" id="IPR036640">
    <property type="entry name" value="ABC1_TM_sf"/>
</dbReference>
<dbReference type="PANTHER" id="PTHR43394">
    <property type="entry name" value="ATP-DEPENDENT PERMEASE MDL1, MITOCHONDRIAL"/>
    <property type="match status" value="1"/>
</dbReference>
<evidence type="ECO:0000256" key="4">
    <source>
        <dbReference type="ARBA" id="ARBA00022692"/>
    </source>
</evidence>
<feature type="transmembrane region" description="Helical" evidence="10">
    <location>
        <begin position="296"/>
        <end position="316"/>
    </location>
</feature>
<dbReference type="PANTHER" id="PTHR43394:SF1">
    <property type="entry name" value="ATP-BINDING CASSETTE SUB-FAMILY B MEMBER 10, MITOCHONDRIAL"/>
    <property type="match status" value="1"/>
</dbReference>
<dbReference type="InterPro" id="IPR039421">
    <property type="entry name" value="Type_1_exporter"/>
</dbReference>
<name>A0A1N6FFA3_9BURK</name>
<organism evidence="14 15">
    <name type="scientific">Paraburkholderia phenazinium</name>
    <dbReference type="NCBI Taxonomy" id="60549"/>
    <lineage>
        <taxon>Bacteria</taxon>
        <taxon>Pseudomonadati</taxon>
        <taxon>Pseudomonadota</taxon>
        <taxon>Betaproteobacteria</taxon>
        <taxon>Burkholderiales</taxon>
        <taxon>Burkholderiaceae</taxon>
        <taxon>Paraburkholderia</taxon>
    </lineage>
</organism>
<dbReference type="CDD" id="cd03228">
    <property type="entry name" value="ABCC_MRP_Like"/>
    <property type="match status" value="1"/>
</dbReference>
<keyword evidence="3" id="KW-0997">Cell inner membrane</keyword>
<evidence type="ECO:0000313" key="14">
    <source>
        <dbReference type="EMBL" id="SIN93876.1"/>
    </source>
</evidence>
<dbReference type="PROSITE" id="PS00211">
    <property type="entry name" value="ABC_TRANSPORTER_1"/>
    <property type="match status" value="1"/>
</dbReference>
<keyword evidence="8 10" id="KW-1133">Transmembrane helix</keyword>
<dbReference type="InterPro" id="IPR011527">
    <property type="entry name" value="ABC1_TM_dom"/>
</dbReference>
<dbReference type="InterPro" id="IPR017871">
    <property type="entry name" value="ABC_transporter-like_CS"/>
</dbReference>
<keyword evidence="7 14" id="KW-0067">ATP-binding</keyword>
<dbReference type="OrthoDB" id="8554730at2"/>
<dbReference type="SUPFAM" id="SSF52540">
    <property type="entry name" value="P-loop containing nucleoside triphosphate hydrolases"/>
    <property type="match status" value="1"/>
</dbReference>
<accession>A0A1N6FFA3</accession>
<feature type="transmembrane region" description="Helical" evidence="10">
    <location>
        <begin position="395"/>
        <end position="420"/>
    </location>
</feature>
<dbReference type="RefSeq" id="WP_074263712.1">
    <property type="nucleotide sequence ID" value="NZ_FSRM01000001.1"/>
</dbReference>
<keyword evidence="5" id="KW-0547">Nucleotide-binding</keyword>
<dbReference type="SUPFAM" id="SSF90123">
    <property type="entry name" value="ABC transporter transmembrane region"/>
    <property type="match status" value="1"/>
</dbReference>
<dbReference type="Pfam" id="PF00664">
    <property type="entry name" value="ABC_membrane"/>
    <property type="match status" value="1"/>
</dbReference>
<dbReference type="CDD" id="cd18567">
    <property type="entry name" value="ABC_6TM_CvaB_RaxB_like"/>
    <property type="match status" value="1"/>
</dbReference>
<evidence type="ECO:0000259" key="11">
    <source>
        <dbReference type="PROSITE" id="PS50893"/>
    </source>
</evidence>
<dbReference type="Gene3D" id="1.20.1560.10">
    <property type="entry name" value="ABC transporter type 1, transmembrane domain"/>
    <property type="match status" value="1"/>
</dbReference>
<feature type="transmembrane region" description="Helical" evidence="10">
    <location>
        <begin position="158"/>
        <end position="179"/>
    </location>
</feature>
<evidence type="ECO:0000256" key="10">
    <source>
        <dbReference type="SAM" id="Phobius"/>
    </source>
</evidence>
<keyword evidence="2" id="KW-1003">Cell membrane</keyword>
<reference evidence="14 15" key="1">
    <citation type="submission" date="2016-11" db="EMBL/GenBank/DDBJ databases">
        <authorList>
            <person name="Jaros S."/>
            <person name="Januszkiewicz K."/>
            <person name="Wedrychowicz H."/>
        </authorList>
    </citation>
    <scope>NUCLEOTIDE SEQUENCE [LARGE SCALE GENOMIC DNA]</scope>
    <source>
        <strain evidence="14 15">GAS86</strain>
    </source>
</reference>
<evidence type="ECO:0000256" key="9">
    <source>
        <dbReference type="ARBA" id="ARBA00023136"/>
    </source>
</evidence>
<feature type="domain" description="Peptidase C39" evidence="13">
    <location>
        <begin position="6"/>
        <end position="125"/>
    </location>
</feature>
<dbReference type="GO" id="GO:0016887">
    <property type="term" value="F:ATP hydrolysis activity"/>
    <property type="evidence" value="ECO:0007669"/>
    <property type="project" value="InterPro"/>
</dbReference>
<dbReference type="EMBL" id="FSRM01000001">
    <property type="protein sequence ID" value="SIN93876.1"/>
    <property type="molecule type" value="Genomic_DNA"/>
</dbReference>
<dbReference type="Gene3D" id="3.90.70.10">
    <property type="entry name" value="Cysteine proteinases"/>
    <property type="match status" value="1"/>
</dbReference>
<evidence type="ECO:0000256" key="6">
    <source>
        <dbReference type="ARBA" id="ARBA00022801"/>
    </source>
</evidence>
<evidence type="ECO:0000259" key="12">
    <source>
        <dbReference type="PROSITE" id="PS50929"/>
    </source>
</evidence>
<feature type="transmembrane region" description="Helical" evidence="10">
    <location>
        <begin position="268"/>
        <end position="290"/>
    </location>
</feature>
<keyword evidence="6" id="KW-0378">Hydrolase</keyword>
<dbReference type="Pfam" id="PF00005">
    <property type="entry name" value="ABC_tran"/>
    <property type="match status" value="1"/>
</dbReference>